<dbReference type="InterPro" id="IPR052404">
    <property type="entry name" value="SPP1-like_terminase"/>
</dbReference>
<dbReference type="InterPro" id="IPR005335">
    <property type="entry name" value="Terminase_ssu"/>
</dbReference>
<reference evidence="4 5" key="1">
    <citation type="submission" date="2017-05" db="EMBL/GenBank/DDBJ databases">
        <authorList>
            <person name="Song R."/>
            <person name="Chenine A.L."/>
            <person name="Ruprecht R.M."/>
        </authorList>
    </citation>
    <scope>NUCLEOTIDE SEQUENCE [LARGE SCALE GENOMIC DNA]</scope>
</reference>
<evidence type="ECO:0000256" key="2">
    <source>
        <dbReference type="ARBA" id="ARBA00023219"/>
    </source>
</evidence>
<feature type="region of interest" description="Disordered" evidence="3">
    <location>
        <begin position="157"/>
        <end position="182"/>
    </location>
</feature>
<dbReference type="PANTHER" id="PTHR41328:SF2">
    <property type="entry name" value="TERMINASE SMALL SUBUNIT"/>
    <property type="match status" value="1"/>
</dbReference>
<proteinExistence type="predicted"/>
<dbReference type="GO" id="GO:0051276">
    <property type="term" value="P:chromosome organization"/>
    <property type="evidence" value="ECO:0007669"/>
    <property type="project" value="InterPro"/>
</dbReference>
<dbReference type="InterPro" id="IPR038713">
    <property type="entry name" value="Terminase_Gp1_N_sf"/>
</dbReference>
<accession>A0A1Y0SUQ3</accession>
<dbReference type="Proteomes" id="UP000221845">
    <property type="component" value="Segment"/>
</dbReference>
<evidence type="ECO:0000256" key="1">
    <source>
        <dbReference type="ARBA" id="ARBA00022612"/>
    </source>
</evidence>
<protein>
    <submittedName>
        <fullName evidence="4">Small terminase subunit</fullName>
    </submittedName>
</protein>
<dbReference type="Gene3D" id="1.10.10.1400">
    <property type="entry name" value="Terminase, small subunit, N-terminal DNA-binding domain, HTH motif"/>
    <property type="match status" value="1"/>
</dbReference>
<organism evidence="4 5">
    <name type="scientific">Pseudomonas phage Skulduggery</name>
    <dbReference type="NCBI Taxonomy" id="2006671"/>
    <lineage>
        <taxon>Viruses</taxon>
        <taxon>Duplodnaviria</taxon>
        <taxon>Heunggongvirae</taxon>
        <taxon>Uroviricota</taxon>
        <taxon>Caudoviricetes</taxon>
        <taxon>Skulduggeryvirus</taxon>
        <taxon>Skulduggeryvirus skulduggery</taxon>
    </lineage>
</organism>
<name>A0A1Y0SUQ3_9CAUD</name>
<evidence type="ECO:0000313" key="4">
    <source>
        <dbReference type="EMBL" id="ARV77100.1"/>
    </source>
</evidence>
<dbReference type="Pfam" id="PF03592">
    <property type="entry name" value="Terminase_2"/>
    <property type="match status" value="1"/>
</dbReference>
<sequence>MTDSIPKGESQPRSKGKAITVQADPKPAFKALDARESRFVDEYLIDLNVERAALAAGYSASMATSKAYSWVSSSKQKPHVFAAIQARRQELQEETGITQELVLARLWNIATADPNELMTYRRVCCRYCWGNDHQYQWVDTAEWMKACAKAKDDNYTPPTQEGGMDFDKTEKPHPKCPRCKGEGVGDTLWKDTGNLSPAGKALYAGIKVTKQGHEVKTHDQLAALNSVARHLGMFNDKLTLKGDEENPLHALVMRVSGKTIGPASE</sequence>
<evidence type="ECO:0000256" key="3">
    <source>
        <dbReference type="SAM" id="MobiDB-lite"/>
    </source>
</evidence>
<dbReference type="PANTHER" id="PTHR41328">
    <property type="entry name" value="TERMINASE SMALL SUBUNIT-RELATED"/>
    <property type="match status" value="1"/>
</dbReference>
<gene>
    <name evidence="4" type="ORF">SKUL_1</name>
</gene>
<keyword evidence="5" id="KW-1185">Reference proteome</keyword>
<dbReference type="EMBL" id="MF042361">
    <property type="protein sequence ID" value="ARV77100.1"/>
    <property type="molecule type" value="Genomic_DNA"/>
</dbReference>
<feature type="compositionally biased region" description="Basic and acidic residues" evidence="3">
    <location>
        <begin position="165"/>
        <end position="182"/>
    </location>
</feature>
<evidence type="ECO:0000313" key="5">
    <source>
        <dbReference type="Proteomes" id="UP000221845"/>
    </source>
</evidence>
<feature type="region of interest" description="Disordered" evidence="3">
    <location>
        <begin position="1"/>
        <end position="20"/>
    </location>
</feature>
<keyword evidence="1" id="KW-1188">Viral release from host cell</keyword>
<keyword evidence="2" id="KW-0231">Viral genome packaging</keyword>